<evidence type="ECO:0000313" key="1">
    <source>
        <dbReference type="EMBL" id="KAF2278725.1"/>
    </source>
</evidence>
<dbReference type="GeneID" id="54550996"/>
<dbReference type="Proteomes" id="UP000800097">
    <property type="component" value="Unassembled WGS sequence"/>
</dbReference>
<organism evidence="1 2">
    <name type="scientific">Westerdykella ornata</name>
    <dbReference type="NCBI Taxonomy" id="318751"/>
    <lineage>
        <taxon>Eukaryota</taxon>
        <taxon>Fungi</taxon>
        <taxon>Dikarya</taxon>
        <taxon>Ascomycota</taxon>
        <taxon>Pezizomycotina</taxon>
        <taxon>Dothideomycetes</taxon>
        <taxon>Pleosporomycetidae</taxon>
        <taxon>Pleosporales</taxon>
        <taxon>Sporormiaceae</taxon>
        <taxon>Westerdykella</taxon>
    </lineage>
</organism>
<protein>
    <recommendedName>
        <fullName evidence="3">BTB domain-containing protein</fullName>
    </recommendedName>
</protein>
<evidence type="ECO:0008006" key="3">
    <source>
        <dbReference type="Google" id="ProtNLM"/>
    </source>
</evidence>
<dbReference type="EMBL" id="ML986487">
    <property type="protein sequence ID" value="KAF2278725.1"/>
    <property type="molecule type" value="Genomic_DNA"/>
</dbReference>
<proteinExistence type="predicted"/>
<keyword evidence="2" id="KW-1185">Reference proteome</keyword>
<accession>A0A6A6JR30</accession>
<name>A0A6A6JR30_WESOR</name>
<gene>
    <name evidence="1" type="ORF">EI97DRAFT_430976</name>
</gene>
<evidence type="ECO:0000313" key="2">
    <source>
        <dbReference type="Proteomes" id="UP000800097"/>
    </source>
</evidence>
<dbReference type="AlphaFoldDB" id="A0A6A6JR30"/>
<sequence>MAYPKLTCPTAKCGCSSVVIVRVGTADKNEVHKICRKSIQTSDFLKSHINAWRGTGPPQVNFTWRGPNVFGLYDHWIHTRSVHTTAELNGARNRDPVVEYGDLLTLWALGNDLQDILFQDMVTSAIIARLRVPNGDSSSFPLRFNTIFANNLYDGPRPYHLCECSLRTVSHILVRWTSSNAFIRRPGIRWSSSKMSCLRQPKSEIDVGKQTRRK</sequence>
<reference evidence="1" key="1">
    <citation type="journal article" date="2020" name="Stud. Mycol.">
        <title>101 Dothideomycetes genomes: a test case for predicting lifestyles and emergence of pathogens.</title>
        <authorList>
            <person name="Haridas S."/>
            <person name="Albert R."/>
            <person name="Binder M."/>
            <person name="Bloem J."/>
            <person name="Labutti K."/>
            <person name="Salamov A."/>
            <person name="Andreopoulos B."/>
            <person name="Baker S."/>
            <person name="Barry K."/>
            <person name="Bills G."/>
            <person name="Bluhm B."/>
            <person name="Cannon C."/>
            <person name="Castanera R."/>
            <person name="Culley D."/>
            <person name="Daum C."/>
            <person name="Ezra D."/>
            <person name="Gonzalez J."/>
            <person name="Henrissat B."/>
            <person name="Kuo A."/>
            <person name="Liang C."/>
            <person name="Lipzen A."/>
            <person name="Lutzoni F."/>
            <person name="Magnuson J."/>
            <person name="Mondo S."/>
            <person name="Nolan M."/>
            <person name="Ohm R."/>
            <person name="Pangilinan J."/>
            <person name="Park H.-J."/>
            <person name="Ramirez L."/>
            <person name="Alfaro M."/>
            <person name="Sun H."/>
            <person name="Tritt A."/>
            <person name="Yoshinaga Y."/>
            <person name="Zwiers L.-H."/>
            <person name="Turgeon B."/>
            <person name="Goodwin S."/>
            <person name="Spatafora J."/>
            <person name="Crous P."/>
            <person name="Grigoriev I."/>
        </authorList>
    </citation>
    <scope>NUCLEOTIDE SEQUENCE</scope>
    <source>
        <strain evidence="1">CBS 379.55</strain>
    </source>
</reference>
<dbReference type="RefSeq" id="XP_033656264.1">
    <property type="nucleotide sequence ID" value="XM_033797821.1"/>
</dbReference>